<sequence>MASKIKFSSQDASQSWAEFSVTVDPLEPCEGDNMCWHPLFKNIVLAVGFAISERVQGVSLELPTSLMMTLAGTIMAVKFQDGFILRGLSTAVIPTRKCEAEEAIQWHLFVADSADGSTDFEDPKLGAYDIGYIKKDTKMLMATKKAYLGWCHKAEVLLGTEKYDYDGVDWSHESHRSPLLESTGGSLGISIGARGIMQVSGAINVEIARNQQTTYVNTPQDLDNRLKLSIERPCLLYDTSNQRAWLVPVTCLLLLMMHLRRRELTKENSEPSSRLDIPFSKIVGEAGYEAYKVLSEYSRSQETTALGSSAKWTELLSQFYITIDEAQKAFNAQKDKASRQKTPHIWGYDLLDIDPGESPYSRRIKKQSGGWTQIAQKIGYVLFCSGLGEALKPDDDENKLCQQCLTVPSRSDHLCAYVPCLAYFLKRQGKHRETQLLGDPG</sequence>
<reference evidence="2" key="1">
    <citation type="journal article" date="2014" name="BMC Genomics">
        <title>Genome characteristics reveal the impact of lichenization on lichen-forming fungus Endocarpon pusillum Hedwig (Verrucariales, Ascomycota).</title>
        <authorList>
            <person name="Wang Y.-Y."/>
            <person name="Liu B."/>
            <person name="Zhang X.-Y."/>
            <person name="Zhou Q.-M."/>
            <person name="Zhang T."/>
            <person name="Li H."/>
            <person name="Yu Y.-F."/>
            <person name="Zhang X.-L."/>
            <person name="Hao X.-Y."/>
            <person name="Wang M."/>
            <person name="Wang L."/>
            <person name="Wei J.-C."/>
        </authorList>
    </citation>
    <scope>NUCLEOTIDE SEQUENCE [LARGE SCALE GENOMIC DNA]</scope>
    <source>
        <strain evidence="2">Z07020 / HMAS-L-300199</strain>
    </source>
</reference>
<dbReference type="RefSeq" id="XP_007805569.1">
    <property type="nucleotide sequence ID" value="XM_007807378.1"/>
</dbReference>
<organism evidence="1 2">
    <name type="scientific">Endocarpon pusillum (strain Z07020 / HMAS-L-300199)</name>
    <name type="common">Lichen-forming fungus</name>
    <dbReference type="NCBI Taxonomy" id="1263415"/>
    <lineage>
        <taxon>Eukaryota</taxon>
        <taxon>Fungi</taxon>
        <taxon>Dikarya</taxon>
        <taxon>Ascomycota</taxon>
        <taxon>Pezizomycotina</taxon>
        <taxon>Eurotiomycetes</taxon>
        <taxon>Chaetothyriomycetidae</taxon>
        <taxon>Verrucariales</taxon>
        <taxon>Verrucariaceae</taxon>
        <taxon>Endocarpon</taxon>
    </lineage>
</organism>
<dbReference type="EMBL" id="KE721493">
    <property type="protein sequence ID" value="ERF68832.1"/>
    <property type="molecule type" value="Genomic_DNA"/>
</dbReference>
<accession>U1FVI1</accession>
<dbReference type="HOGENOM" id="CLU_621166_0_0_1"/>
<dbReference type="OrthoDB" id="1577640at2759"/>
<gene>
    <name evidence="1" type="ORF">EPUS_06276</name>
</gene>
<proteinExistence type="predicted"/>
<dbReference type="GeneID" id="19241220"/>
<name>U1FVI1_ENDPU</name>
<protein>
    <submittedName>
        <fullName evidence="1">Uncharacterized protein</fullName>
    </submittedName>
</protein>
<dbReference type="OMA" id="WSHESHR"/>
<evidence type="ECO:0000313" key="1">
    <source>
        <dbReference type="EMBL" id="ERF68832.1"/>
    </source>
</evidence>
<dbReference type="eggNOG" id="ENOG502T8WY">
    <property type="taxonomic scope" value="Eukaryota"/>
</dbReference>
<keyword evidence="2" id="KW-1185">Reference proteome</keyword>
<dbReference type="Proteomes" id="UP000019373">
    <property type="component" value="Unassembled WGS sequence"/>
</dbReference>
<evidence type="ECO:0000313" key="2">
    <source>
        <dbReference type="Proteomes" id="UP000019373"/>
    </source>
</evidence>
<dbReference type="AlphaFoldDB" id="U1FVI1"/>